<dbReference type="Proteomes" id="UP000766486">
    <property type="component" value="Unassembled WGS sequence"/>
</dbReference>
<evidence type="ECO:0000256" key="4">
    <source>
        <dbReference type="ARBA" id="ARBA00023242"/>
    </source>
</evidence>
<feature type="compositionally biased region" description="Polar residues" evidence="5">
    <location>
        <begin position="117"/>
        <end position="127"/>
    </location>
</feature>
<evidence type="ECO:0000256" key="1">
    <source>
        <dbReference type="ARBA" id="ARBA00022723"/>
    </source>
</evidence>
<evidence type="ECO:0000256" key="5">
    <source>
        <dbReference type="SAM" id="MobiDB-lite"/>
    </source>
</evidence>
<dbReference type="InterPro" id="IPR007219">
    <property type="entry name" value="XnlR_reg_dom"/>
</dbReference>
<dbReference type="EMBL" id="CABFNS010000937">
    <property type="protein sequence ID" value="VUC37188.1"/>
    <property type="molecule type" value="Genomic_DNA"/>
</dbReference>
<evidence type="ECO:0000313" key="8">
    <source>
        <dbReference type="Proteomes" id="UP000766486"/>
    </source>
</evidence>
<dbReference type="PANTHER" id="PTHR47840">
    <property type="entry name" value="ZN(II)2CYS6 TRANSCRIPTION FACTOR (EUROFUNG)-RELATED"/>
    <property type="match status" value="1"/>
</dbReference>
<dbReference type="Pfam" id="PF04082">
    <property type="entry name" value="Fungal_trans"/>
    <property type="match status" value="1"/>
</dbReference>
<sequence>MSVPQPPTEVEPPLKRRKIRKGTTSCWECKKRKVRCQFTSPTSEVCIACTRRLTPCLSQEYDVVGKRLTGMDSNEIGRETLASSTQGRRLERSTTRERVEGPTSSPQPESEGLEDTSALSPAMNSGNAPGPNIQLFDCALHKRYSKISRDLHAALPSQRDADLIIAVGNTPYFLQFFTRPYKYLFAGSMQPASSLSALPSASSHPVLLARTLLYLAHGIQNLHPSTFNAGQLSLGSHAKAMRVFLRTASTLVTSDDEMLSSLEGLECLILEGVYYINAGDLRCAWTVFKRAIALAQLLGLPQDDVGPVILDPKSMASPSFMWYRIVCQDRYLSLMLSLPSGTDKVAITIPEELDLGICLSQRLERTHCVLMGQILARNNTGDEGDYSMTQTIDRALQKAARHMPPEWWLLPSAKRRANGAGDDKLEDVLGILVHITHFQLLILLRLPYMLLSSPERPYNYSEAACVSASRECLNRYIRFRCMDKVAFCCRAIDFSAFIASLALLLAHLDRSCRNLNTVDVLPHHCLSDRAMVQEVFELMKGLNEESGDTDDRLLSQTTSILTYLSSIIADFESQDNDVSVDASNNTDNNDSGQCLRLAIPCFGKARITRHGVCREKHPSEDQRGIKDIPVPPSTSIGLESWQRETSGTVLQRGLWSGSFANARTHQSSVDDLANTEWVQQDFDISQLEELLAATGDYGIVDDLFLFQ</sequence>
<comment type="caution">
    <text evidence="7">The sequence shown here is derived from an EMBL/GenBank/DDBJ whole genome shotgun (WGS) entry which is preliminary data.</text>
</comment>
<dbReference type="SUPFAM" id="SSF57701">
    <property type="entry name" value="Zn2/Cys6 DNA-binding domain"/>
    <property type="match status" value="1"/>
</dbReference>
<dbReference type="SMART" id="SM00066">
    <property type="entry name" value="GAL4"/>
    <property type="match status" value="1"/>
</dbReference>
<feature type="region of interest" description="Disordered" evidence="5">
    <location>
        <begin position="75"/>
        <end position="128"/>
    </location>
</feature>
<dbReference type="InterPro" id="IPR036864">
    <property type="entry name" value="Zn2-C6_fun-type_DNA-bd_sf"/>
</dbReference>
<dbReference type="PROSITE" id="PS00463">
    <property type="entry name" value="ZN2_CY6_FUNGAL_1"/>
    <property type="match status" value="1"/>
</dbReference>
<feature type="compositionally biased region" description="Basic and acidic residues" evidence="5">
    <location>
        <begin position="88"/>
        <end position="100"/>
    </location>
</feature>
<dbReference type="PANTHER" id="PTHR47840:SF1">
    <property type="entry name" value="ZN(II)2CYS6 TRANSCRIPTION FACTOR (EUROFUNG)"/>
    <property type="match status" value="1"/>
</dbReference>
<gene>
    <name evidence="7" type="ORF">CLO192961_LOCUS466258</name>
</gene>
<keyword evidence="3" id="KW-0804">Transcription</keyword>
<dbReference type="Gene3D" id="4.10.240.10">
    <property type="entry name" value="Zn(2)-C6 fungal-type DNA-binding domain"/>
    <property type="match status" value="1"/>
</dbReference>
<feature type="domain" description="Zn(2)-C6 fungal-type" evidence="6">
    <location>
        <begin position="25"/>
        <end position="56"/>
    </location>
</feature>
<dbReference type="SMART" id="SM00906">
    <property type="entry name" value="Fungal_trans"/>
    <property type="match status" value="1"/>
</dbReference>
<dbReference type="PROSITE" id="PS50048">
    <property type="entry name" value="ZN2_CY6_FUNGAL_2"/>
    <property type="match status" value="1"/>
</dbReference>
<evidence type="ECO:0000259" key="6">
    <source>
        <dbReference type="PROSITE" id="PS50048"/>
    </source>
</evidence>
<reference evidence="7 8" key="1">
    <citation type="submission" date="2019-06" db="EMBL/GenBank/DDBJ databases">
        <authorList>
            <person name="Broberg M."/>
        </authorList>
    </citation>
    <scope>NUCLEOTIDE SEQUENCE [LARGE SCALE GENOMIC DNA]</scope>
</reference>
<evidence type="ECO:0000256" key="2">
    <source>
        <dbReference type="ARBA" id="ARBA00023015"/>
    </source>
</evidence>
<evidence type="ECO:0000256" key="3">
    <source>
        <dbReference type="ARBA" id="ARBA00023163"/>
    </source>
</evidence>
<evidence type="ECO:0000313" key="7">
    <source>
        <dbReference type="EMBL" id="VUC37188.1"/>
    </source>
</evidence>
<proteinExistence type="predicted"/>
<dbReference type="Pfam" id="PF00172">
    <property type="entry name" value="Zn_clus"/>
    <property type="match status" value="1"/>
</dbReference>
<organism evidence="7 8">
    <name type="scientific">Bionectria ochroleuca</name>
    <name type="common">Gliocladium roseum</name>
    <dbReference type="NCBI Taxonomy" id="29856"/>
    <lineage>
        <taxon>Eukaryota</taxon>
        <taxon>Fungi</taxon>
        <taxon>Dikarya</taxon>
        <taxon>Ascomycota</taxon>
        <taxon>Pezizomycotina</taxon>
        <taxon>Sordariomycetes</taxon>
        <taxon>Hypocreomycetidae</taxon>
        <taxon>Hypocreales</taxon>
        <taxon>Bionectriaceae</taxon>
        <taxon>Clonostachys</taxon>
    </lineage>
</organism>
<keyword evidence="8" id="KW-1185">Reference proteome</keyword>
<dbReference type="InterPro" id="IPR001138">
    <property type="entry name" value="Zn2Cys6_DnaBD"/>
</dbReference>
<dbReference type="CDD" id="cd00067">
    <property type="entry name" value="GAL4"/>
    <property type="match status" value="1"/>
</dbReference>
<protein>
    <recommendedName>
        <fullName evidence="6">Zn(2)-C6 fungal-type domain-containing protein</fullName>
    </recommendedName>
</protein>
<keyword evidence="4" id="KW-0539">Nucleus</keyword>
<name>A0ABY6V409_BIOOC</name>
<accession>A0ABY6V409</accession>
<keyword evidence="1" id="KW-0479">Metal-binding</keyword>
<keyword evidence="2" id="KW-0805">Transcription regulation</keyword>
<dbReference type="CDD" id="cd12148">
    <property type="entry name" value="fungal_TF_MHR"/>
    <property type="match status" value="1"/>
</dbReference>